<evidence type="ECO:0000313" key="2">
    <source>
        <dbReference type="EMBL" id="QFU99513.1"/>
    </source>
</evidence>
<gene>
    <name evidence="2" type="ORF">KDY119_03044</name>
</gene>
<dbReference type="Gene3D" id="3.40.30.10">
    <property type="entry name" value="Glutaredoxin"/>
    <property type="match status" value="1"/>
</dbReference>
<dbReference type="PROSITE" id="PS51352">
    <property type="entry name" value="THIOREDOXIN_2"/>
    <property type="match status" value="1"/>
</dbReference>
<dbReference type="Pfam" id="PF00085">
    <property type="entry name" value="Thioredoxin"/>
    <property type="match status" value="1"/>
</dbReference>
<dbReference type="SUPFAM" id="SSF52833">
    <property type="entry name" value="Thioredoxin-like"/>
    <property type="match status" value="1"/>
</dbReference>
<dbReference type="AlphaFoldDB" id="A0A5P9QDG6"/>
<protein>
    <recommendedName>
        <fullName evidence="1">Thioredoxin domain-containing protein</fullName>
    </recommendedName>
</protein>
<proteinExistence type="predicted"/>
<reference evidence="2 3" key="1">
    <citation type="submission" date="2019-10" db="EMBL/GenBank/DDBJ databases">
        <title>Genome sequence of Luteimicrobium xylanilyticum HY-24.</title>
        <authorList>
            <person name="Kim D.Y."/>
            <person name="Park H.-Y."/>
        </authorList>
    </citation>
    <scope>NUCLEOTIDE SEQUENCE [LARGE SCALE GENOMIC DNA]</scope>
    <source>
        <strain evidence="2 3">HY-24</strain>
    </source>
</reference>
<accession>A0A5P9QDG6</accession>
<feature type="domain" description="Thioredoxin" evidence="1">
    <location>
        <begin position="27"/>
        <end position="145"/>
    </location>
</feature>
<dbReference type="InterPro" id="IPR013766">
    <property type="entry name" value="Thioredoxin_domain"/>
</dbReference>
<dbReference type="CDD" id="cd02947">
    <property type="entry name" value="TRX_family"/>
    <property type="match status" value="1"/>
</dbReference>
<dbReference type="KEGG" id="lxl:KDY119_03044"/>
<evidence type="ECO:0000259" key="1">
    <source>
        <dbReference type="PROSITE" id="PS51352"/>
    </source>
</evidence>
<sequence length="145" mass="15726">MLVRVLLVAAVVVVALALGLWWRSRQGVVRVAAPDGAAPVASEPDDVWRERGVELARSATFVQFSTDHCSPCRATSRVLGELVARRDDVSHSEMDIDRNLDLVRRFSVLRAPTVLVLDRDGREVARMTGAVGRAQAEQALAVVGA</sequence>
<keyword evidence="3" id="KW-1185">Reference proteome</keyword>
<name>A0A5P9QDG6_9MICO</name>
<evidence type="ECO:0000313" key="3">
    <source>
        <dbReference type="Proteomes" id="UP000326702"/>
    </source>
</evidence>
<organism evidence="2 3">
    <name type="scientific">Luteimicrobium xylanilyticum</name>
    <dbReference type="NCBI Taxonomy" id="1133546"/>
    <lineage>
        <taxon>Bacteria</taxon>
        <taxon>Bacillati</taxon>
        <taxon>Actinomycetota</taxon>
        <taxon>Actinomycetes</taxon>
        <taxon>Micrococcales</taxon>
        <taxon>Luteimicrobium</taxon>
    </lineage>
</organism>
<dbReference type="EMBL" id="CP045529">
    <property type="protein sequence ID" value="QFU99513.1"/>
    <property type="molecule type" value="Genomic_DNA"/>
</dbReference>
<dbReference type="InterPro" id="IPR036249">
    <property type="entry name" value="Thioredoxin-like_sf"/>
</dbReference>
<dbReference type="Proteomes" id="UP000326702">
    <property type="component" value="Chromosome"/>
</dbReference>